<proteinExistence type="predicted"/>
<dbReference type="CDD" id="cd01949">
    <property type="entry name" value="GGDEF"/>
    <property type="match status" value="1"/>
</dbReference>
<dbReference type="InterPro" id="IPR043128">
    <property type="entry name" value="Rev_trsase/Diguanyl_cyclase"/>
</dbReference>
<dbReference type="PANTHER" id="PTHR45138:SF6">
    <property type="entry name" value="DIGUANYLATE CYCLASE DGCN"/>
    <property type="match status" value="1"/>
</dbReference>
<dbReference type="InterPro" id="IPR050469">
    <property type="entry name" value="Diguanylate_Cyclase"/>
</dbReference>
<protein>
    <submittedName>
        <fullName evidence="2">GGDEF domain-containing protein</fullName>
    </submittedName>
</protein>
<dbReference type="EMBL" id="JAJNUD010000031">
    <property type="protein sequence ID" value="MCD5518693.1"/>
    <property type="molecule type" value="Genomic_DNA"/>
</dbReference>
<name>A0ABD4SES9_9LACO</name>
<dbReference type="Pfam" id="PF00990">
    <property type="entry name" value="GGDEF"/>
    <property type="match status" value="1"/>
</dbReference>
<evidence type="ECO:0000259" key="1">
    <source>
        <dbReference type="PROSITE" id="PS50887"/>
    </source>
</evidence>
<comment type="caution">
    <text evidence="2">The sequence shown here is derived from an EMBL/GenBank/DDBJ whole genome shotgun (WGS) entry which is preliminary data.</text>
</comment>
<dbReference type="PROSITE" id="PS50887">
    <property type="entry name" value="GGDEF"/>
    <property type="match status" value="1"/>
</dbReference>
<accession>A0ABD4SES9</accession>
<evidence type="ECO:0000313" key="3">
    <source>
        <dbReference type="Proteomes" id="UP001320314"/>
    </source>
</evidence>
<dbReference type="PANTHER" id="PTHR45138">
    <property type="entry name" value="REGULATORY COMPONENTS OF SENSORY TRANSDUCTION SYSTEM"/>
    <property type="match status" value="1"/>
</dbReference>
<dbReference type="InterPro" id="IPR029787">
    <property type="entry name" value="Nucleotide_cyclase"/>
</dbReference>
<evidence type="ECO:0000313" key="2">
    <source>
        <dbReference type="EMBL" id="MCD5518693.1"/>
    </source>
</evidence>
<dbReference type="Gene3D" id="3.30.70.270">
    <property type="match status" value="1"/>
</dbReference>
<dbReference type="NCBIfam" id="TIGR00254">
    <property type="entry name" value="GGDEF"/>
    <property type="match status" value="1"/>
</dbReference>
<sequence length="121" mass="13130">MNDNRGHLARDDLTREVAAIIRDILGKSGECYRIGGDEFAAIIPGDSQQGSKLKQQLEIEAVKCRINTGQNISFSIGHADRESHPQASLEGLMQLADQQMYQEKGSITAVRATTGGAESSR</sequence>
<dbReference type="AlphaFoldDB" id="A0ABD4SES9"/>
<dbReference type="Proteomes" id="UP001320314">
    <property type="component" value="Unassembled WGS sequence"/>
</dbReference>
<dbReference type="SUPFAM" id="SSF55073">
    <property type="entry name" value="Nucleotide cyclase"/>
    <property type="match status" value="1"/>
</dbReference>
<gene>
    <name evidence="2" type="ORF">LOB39_09055</name>
</gene>
<organism evidence="2 3">
    <name type="scientific">Lactobacillus delbrueckii subsp. allosunkii</name>
    <dbReference type="NCBI Taxonomy" id="1050107"/>
    <lineage>
        <taxon>Bacteria</taxon>
        <taxon>Bacillati</taxon>
        <taxon>Bacillota</taxon>
        <taxon>Bacilli</taxon>
        <taxon>Lactobacillales</taxon>
        <taxon>Lactobacillaceae</taxon>
        <taxon>Lactobacillus</taxon>
    </lineage>
</organism>
<reference evidence="2 3" key="1">
    <citation type="submission" date="2021-12" db="EMBL/GenBank/DDBJ databases">
        <title>Antimicrobial susceptibility of Lactobacillus delbrueckii subsp. lactis obtained from milk products and other habitats.</title>
        <authorList>
            <person name="Shani N."/>
        </authorList>
    </citation>
    <scope>NUCLEOTIDE SEQUENCE [LARGE SCALE GENOMIC DNA]</scope>
    <source>
        <strain evidence="2 3">CIRM BIA 266</strain>
    </source>
</reference>
<dbReference type="InterPro" id="IPR000160">
    <property type="entry name" value="GGDEF_dom"/>
</dbReference>
<feature type="domain" description="GGDEF" evidence="1">
    <location>
        <begin position="1"/>
        <end position="112"/>
    </location>
</feature>